<reference evidence="13" key="1">
    <citation type="journal article" date="2019" name="PeerJ">
        <title>Genes of the pig, Sus scrofa, reconstructed with EvidentialGene.</title>
        <authorList>
            <person name="Gilbert D.G."/>
        </authorList>
    </citation>
    <scope>NUCLEOTIDE SEQUENCE</scope>
</reference>
<sequence length="435" mass="49069">MFYYLDEESRTIEPFLVSLIPFLHFITFLFILRCLEWKFGKTSMRKDPFFRISPRRSDVCPNPEEPEGEDEDVQMERRRTADALNSTNFDEKPVIIASCLRKEYTGKRKRCLSKRKKKIAARHVSFCVRKGEVLGLLGHNGAGKSTSIKVITGDTKPTAGQVLLKGSSGGDPLGFLGYCPQENALWPSLTVKEHLEVFAAVKGLRKADAAAAIARLVDALKLQDQLKLPTKALSEGIKRKLCFALSILGNPSVVLLDEPSTGMDPEGQQQMWQAIRATFKNTERGALLTTHYMAEAEAVCDRVAIMVSGRLRCIGSIQHLKSKFGKDYLLEMKVKTLAQVEALHREILRMFPQAARQERFSSLMVYKLPVEDVRPLSQAFFKLETVKQSFDLEEYSLSQSTLEQVFLELSKEQELDDFDGEADLSVKWKLLPGDP</sequence>
<evidence type="ECO:0000256" key="7">
    <source>
        <dbReference type="ARBA" id="ARBA00022967"/>
    </source>
</evidence>
<feature type="region of interest" description="Disordered" evidence="10">
    <location>
        <begin position="57"/>
        <end position="77"/>
    </location>
</feature>
<comment type="similarity">
    <text evidence="2">Belongs to the ABC transporter superfamily. ABCA family.</text>
</comment>
<evidence type="ECO:0000313" key="13">
    <source>
        <dbReference type="EMBL" id="HDC29041.1"/>
    </source>
</evidence>
<dbReference type="GO" id="GO:0005524">
    <property type="term" value="F:ATP binding"/>
    <property type="evidence" value="ECO:0007669"/>
    <property type="project" value="UniProtKB-KW"/>
</dbReference>
<dbReference type="Gene3D" id="3.40.50.300">
    <property type="entry name" value="P-loop containing nucleotide triphosphate hydrolases"/>
    <property type="match status" value="1"/>
</dbReference>
<keyword evidence="3" id="KW-0813">Transport</keyword>
<dbReference type="Pfam" id="PF23321">
    <property type="entry name" value="R1_ABCA1"/>
    <property type="match status" value="1"/>
</dbReference>
<comment type="subcellular location">
    <subcellularLocation>
        <location evidence="1">Membrane</location>
        <topology evidence="1">Multi-pass membrane protein</topology>
    </subcellularLocation>
</comment>
<evidence type="ECO:0000256" key="1">
    <source>
        <dbReference type="ARBA" id="ARBA00004141"/>
    </source>
</evidence>
<dbReference type="GO" id="GO:0016887">
    <property type="term" value="F:ATP hydrolysis activity"/>
    <property type="evidence" value="ECO:0007669"/>
    <property type="project" value="InterPro"/>
</dbReference>
<evidence type="ECO:0000256" key="9">
    <source>
        <dbReference type="ARBA" id="ARBA00023136"/>
    </source>
</evidence>
<dbReference type="InterPro" id="IPR003439">
    <property type="entry name" value="ABC_transporter-like_ATP-bd"/>
</dbReference>
<dbReference type="PANTHER" id="PTHR19229">
    <property type="entry name" value="ATP-BINDING CASSETTE TRANSPORTER SUBFAMILY A ABCA"/>
    <property type="match status" value="1"/>
</dbReference>
<dbReference type="SMART" id="SM00382">
    <property type="entry name" value="AAA"/>
    <property type="match status" value="1"/>
</dbReference>
<dbReference type="EMBL" id="DQIR01273563">
    <property type="protein sequence ID" value="HDC29041.1"/>
    <property type="molecule type" value="Transcribed_RNA"/>
</dbReference>
<dbReference type="PROSITE" id="PS50893">
    <property type="entry name" value="ABC_TRANSPORTER_2"/>
    <property type="match status" value="1"/>
</dbReference>
<dbReference type="Pfam" id="PF00005">
    <property type="entry name" value="ABC_tran"/>
    <property type="match status" value="1"/>
</dbReference>
<organism evidence="13">
    <name type="scientific">Sus scrofa</name>
    <name type="common">Pig</name>
    <dbReference type="NCBI Taxonomy" id="9823"/>
    <lineage>
        <taxon>Eukaryota</taxon>
        <taxon>Metazoa</taxon>
        <taxon>Chordata</taxon>
        <taxon>Craniata</taxon>
        <taxon>Vertebrata</taxon>
        <taxon>Euteleostomi</taxon>
        <taxon>Mammalia</taxon>
        <taxon>Eutheria</taxon>
        <taxon>Laurasiatheria</taxon>
        <taxon>Artiodactyla</taxon>
        <taxon>Suina</taxon>
        <taxon>Suidae</taxon>
        <taxon>Sus</taxon>
    </lineage>
</organism>
<dbReference type="SUPFAM" id="SSF52540">
    <property type="entry name" value="P-loop containing nucleoside triphosphate hydrolases"/>
    <property type="match status" value="1"/>
</dbReference>
<evidence type="ECO:0000256" key="5">
    <source>
        <dbReference type="ARBA" id="ARBA00022741"/>
    </source>
</evidence>
<feature type="domain" description="ABC transporter" evidence="12">
    <location>
        <begin position="100"/>
        <end position="333"/>
    </location>
</feature>
<keyword evidence="8 11" id="KW-1133">Transmembrane helix</keyword>
<name>A0A480Z916_PIG</name>
<evidence type="ECO:0000256" key="2">
    <source>
        <dbReference type="ARBA" id="ARBA00008869"/>
    </source>
</evidence>
<evidence type="ECO:0000256" key="4">
    <source>
        <dbReference type="ARBA" id="ARBA00022692"/>
    </source>
</evidence>
<dbReference type="GO" id="GO:0140359">
    <property type="term" value="F:ABC-type transporter activity"/>
    <property type="evidence" value="ECO:0007669"/>
    <property type="project" value="InterPro"/>
</dbReference>
<keyword evidence="4 11" id="KW-0812">Transmembrane</keyword>
<keyword evidence="9 11" id="KW-0472">Membrane</keyword>
<dbReference type="FunFam" id="3.40.50.300:FF:000335">
    <property type="entry name" value="ATP binding cassette subfamily A member 5"/>
    <property type="match status" value="1"/>
</dbReference>
<accession>A0A480Z916</accession>
<feature type="transmembrane region" description="Helical" evidence="11">
    <location>
        <begin position="15"/>
        <end position="35"/>
    </location>
</feature>
<dbReference type="AlphaFoldDB" id="A0A480Z916"/>
<dbReference type="InterPro" id="IPR027417">
    <property type="entry name" value="P-loop_NTPase"/>
</dbReference>
<dbReference type="PANTHER" id="PTHR19229:SF274">
    <property type="entry name" value="ABC-TYPE ORGANIC ANION TRANSPORTER ABCA8"/>
    <property type="match status" value="1"/>
</dbReference>
<evidence type="ECO:0000256" key="6">
    <source>
        <dbReference type="ARBA" id="ARBA00022840"/>
    </source>
</evidence>
<evidence type="ECO:0000256" key="8">
    <source>
        <dbReference type="ARBA" id="ARBA00022989"/>
    </source>
</evidence>
<evidence type="ECO:0000256" key="10">
    <source>
        <dbReference type="SAM" id="MobiDB-lite"/>
    </source>
</evidence>
<evidence type="ECO:0000259" key="12">
    <source>
        <dbReference type="PROSITE" id="PS50893"/>
    </source>
</evidence>
<evidence type="ECO:0000256" key="3">
    <source>
        <dbReference type="ARBA" id="ARBA00022448"/>
    </source>
</evidence>
<protein>
    <submittedName>
        <fullName evidence="13">ATP-binding cassette sub-family A member 8 isoform 2-like</fullName>
    </submittedName>
</protein>
<feature type="compositionally biased region" description="Acidic residues" evidence="10">
    <location>
        <begin position="64"/>
        <end position="73"/>
    </location>
</feature>
<keyword evidence="5" id="KW-0547">Nucleotide-binding</keyword>
<proteinExistence type="inferred from homology"/>
<evidence type="ECO:0000256" key="11">
    <source>
        <dbReference type="SAM" id="Phobius"/>
    </source>
</evidence>
<dbReference type="EMBL" id="DQIR01224733">
    <property type="protein sequence ID" value="HDB80210.1"/>
    <property type="molecule type" value="Transcribed_RNA"/>
</dbReference>
<keyword evidence="6 13" id="KW-0067">ATP-binding</keyword>
<dbReference type="CDD" id="cd03263">
    <property type="entry name" value="ABC_subfamily_A"/>
    <property type="match status" value="1"/>
</dbReference>
<dbReference type="InterPro" id="IPR026082">
    <property type="entry name" value="ABCA"/>
</dbReference>
<keyword evidence="7" id="KW-1278">Translocase</keyword>
<dbReference type="InterPro" id="IPR003593">
    <property type="entry name" value="AAA+_ATPase"/>
</dbReference>
<dbReference type="InterPro" id="IPR056264">
    <property type="entry name" value="R2_ABCA1-4-like"/>
</dbReference>
<dbReference type="GO" id="GO:0016020">
    <property type="term" value="C:membrane"/>
    <property type="evidence" value="ECO:0007669"/>
    <property type="project" value="UniProtKB-SubCell"/>
</dbReference>